<sequence length="101" mass="11701">MTPPEPRPSSVDCPQTSTEPLTRPNHPHHTPWRKPHERERHCQAEESEARMSEENRSLCSSFSLLRGSSRPYGDPSNLLVLLFSISPRFFCYTDEKQPRQP</sequence>
<name>A0ACC2H0I6_DALPE</name>
<evidence type="ECO:0000313" key="1">
    <source>
        <dbReference type="EMBL" id="KAJ8009322.1"/>
    </source>
</evidence>
<comment type="caution">
    <text evidence="1">The sequence shown here is derived from an EMBL/GenBank/DDBJ whole genome shotgun (WGS) entry which is preliminary data.</text>
</comment>
<dbReference type="EMBL" id="CM055734">
    <property type="protein sequence ID" value="KAJ8009322.1"/>
    <property type="molecule type" value="Genomic_DNA"/>
</dbReference>
<keyword evidence="2" id="KW-1185">Reference proteome</keyword>
<dbReference type="Proteomes" id="UP001157502">
    <property type="component" value="Chromosome 7"/>
</dbReference>
<proteinExistence type="predicted"/>
<accession>A0ACC2H0I6</accession>
<reference evidence="1" key="1">
    <citation type="submission" date="2021-05" db="EMBL/GenBank/DDBJ databases">
        <authorList>
            <person name="Pan Q."/>
            <person name="Jouanno E."/>
            <person name="Zahm M."/>
            <person name="Klopp C."/>
            <person name="Cabau C."/>
            <person name="Louis A."/>
            <person name="Berthelot C."/>
            <person name="Parey E."/>
            <person name="Roest Crollius H."/>
            <person name="Montfort J."/>
            <person name="Robinson-Rechavi M."/>
            <person name="Bouchez O."/>
            <person name="Lampietro C."/>
            <person name="Lopez Roques C."/>
            <person name="Donnadieu C."/>
            <person name="Postlethwait J."/>
            <person name="Bobe J."/>
            <person name="Dillon D."/>
            <person name="Chandos A."/>
            <person name="von Hippel F."/>
            <person name="Guiguen Y."/>
        </authorList>
    </citation>
    <scope>NUCLEOTIDE SEQUENCE</scope>
    <source>
        <strain evidence="1">YG-Jan2019</strain>
    </source>
</reference>
<protein>
    <submittedName>
        <fullName evidence="1">Uncharacterized protein</fullName>
    </submittedName>
</protein>
<organism evidence="1 2">
    <name type="scientific">Dallia pectoralis</name>
    <name type="common">Alaska blackfish</name>
    <dbReference type="NCBI Taxonomy" id="75939"/>
    <lineage>
        <taxon>Eukaryota</taxon>
        <taxon>Metazoa</taxon>
        <taxon>Chordata</taxon>
        <taxon>Craniata</taxon>
        <taxon>Vertebrata</taxon>
        <taxon>Euteleostomi</taxon>
        <taxon>Actinopterygii</taxon>
        <taxon>Neopterygii</taxon>
        <taxon>Teleostei</taxon>
        <taxon>Protacanthopterygii</taxon>
        <taxon>Esociformes</taxon>
        <taxon>Umbridae</taxon>
        <taxon>Dallia</taxon>
    </lineage>
</organism>
<evidence type="ECO:0000313" key="2">
    <source>
        <dbReference type="Proteomes" id="UP001157502"/>
    </source>
</evidence>
<gene>
    <name evidence="1" type="ORF">DPEC_G00087690</name>
</gene>